<evidence type="ECO:0000313" key="1">
    <source>
        <dbReference type="EMBL" id="KAH6946310.1"/>
    </source>
</evidence>
<dbReference type="EMBL" id="CM023481">
    <property type="protein sequence ID" value="KAH6946310.1"/>
    <property type="molecule type" value="Genomic_DNA"/>
</dbReference>
<gene>
    <name evidence="1" type="ORF">HPB50_012758</name>
</gene>
<sequence>MIRMREGDNAFFYKFFRMTPQLFDKLLSFVAPDLTRIQHIREPLEPGERLASTLSYLASGQEICQVALAYSVGVETARQCIHGTCRAIWANLKDHYMQTPKQEKWKEIASVFRSRWQFPNCLGAVDGKHVAITCPPLSGSYYYNYKHTYSIVLTAVVDSSCKYVLIDVGAEGRRSDGGIFKNSEFGKALIKGTLDIPSLGMLPGTGIAAPYAFVGDEAFQLRADFMRPFPSKNLEDTRRVFNYKLSRARTPLQRCAENAFGITAVRWRILLRTINLLPKNVDYIVKAACVLHNFLTVHNPLSNKLTDQEDLYGNVVAGHWRQGTPDMTGGSSAPHFFDLRTTRARHHESEAAHVRHIFTAYFCSKEGEVPWQWQQPGVSKQVALRNLDEQRLMSDLQ</sequence>
<protein>
    <submittedName>
        <fullName evidence="1">Uncharacterized protein</fullName>
    </submittedName>
</protein>
<proteinExistence type="predicted"/>
<comment type="caution">
    <text evidence="1">The sequence shown here is derived from an EMBL/GenBank/DDBJ whole genome shotgun (WGS) entry which is preliminary data.</text>
</comment>
<reference evidence="1" key="1">
    <citation type="submission" date="2020-05" db="EMBL/GenBank/DDBJ databases">
        <title>Large-scale comparative analyses of tick genomes elucidate their genetic diversity and vector capacities.</title>
        <authorList>
            <person name="Jia N."/>
            <person name="Wang J."/>
            <person name="Shi W."/>
            <person name="Du L."/>
            <person name="Sun Y."/>
            <person name="Zhan W."/>
            <person name="Jiang J."/>
            <person name="Wang Q."/>
            <person name="Zhang B."/>
            <person name="Ji P."/>
            <person name="Sakyi L.B."/>
            <person name="Cui X."/>
            <person name="Yuan T."/>
            <person name="Jiang B."/>
            <person name="Yang W."/>
            <person name="Lam T.T.-Y."/>
            <person name="Chang Q."/>
            <person name="Ding S."/>
            <person name="Wang X."/>
            <person name="Zhu J."/>
            <person name="Ruan X."/>
            <person name="Zhao L."/>
            <person name="Wei J."/>
            <person name="Que T."/>
            <person name="Du C."/>
            <person name="Cheng J."/>
            <person name="Dai P."/>
            <person name="Han X."/>
            <person name="Huang E."/>
            <person name="Gao Y."/>
            <person name="Liu J."/>
            <person name="Shao H."/>
            <person name="Ye R."/>
            <person name="Li L."/>
            <person name="Wei W."/>
            <person name="Wang X."/>
            <person name="Wang C."/>
            <person name="Yang T."/>
            <person name="Huo Q."/>
            <person name="Li W."/>
            <person name="Guo W."/>
            <person name="Chen H."/>
            <person name="Zhou L."/>
            <person name="Ni X."/>
            <person name="Tian J."/>
            <person name="Zhou Y."/>
            <person name="Sheng Y."/>
            <person name="Liu T."/>
            <person name="Pan Y."/>
            <person name="Xia L."/>
            <person name="Li J."/>
            <person name="Zhao F."/>
            <person name="Cao W."/>
        </authorList>
    </citation>
    <scope>NUCLEOTIDE SEQUENCE</scope>
    <source>
        <strain evidence="1">Hyas-2018</strain>
    </source>
</reference>
<keyword evidence="2" id="KW-1185">Reference proteome</keyword>
<name>A0ACB7TGZ1_HYAAI</name>
<organism evidence="1 2">
    <name type="scientific">Hyalomma asiaticum</name>
    <name type="common">Tick</name>
    <dbReference type="NCBI Taxonomy" id="266040"/>
    <lineage>
        <taxon>Eukaryota</taxon>
        <taxon>Metazoa</taxon>
        <taxon>Ecdysozoa</taxon>
        <taxon>Arthropoda</taxon>
        <taxon>Chelicerata</taxon>
        <taxon>Arachnida</taxon>
        <taxon>Acari</taxon>
        <taxon>Parasitiformes</taxon>
        <taxon>Ixodida</taxon>
        <taxon>Ixodoidea</taxon>
        <taxon>Ixodidae</taxon>
        <taxon>Hyalomminae</taxon>
        <taxon>Hyalomma</taxon>
    </lineage>
</organism>
<evidence type="ECO:0000313" key="2">
    <source>
        <dbReference type="Proteomes" id="UP000821845"/>
    </source>
</evidence>
<dbReference type="Proteomes" id="UP000821845">
    <property type="component" value="Chromosome 1"/>
</dbReference>
<accession>A0ACB7TGZ1</accession>